<feature type="compositionally biased region" description="Polar residues" evidence="1">
    <location>
        <begin position="110"/>
        <end position="121"/>
    </location>
</feature>
<reference evidence="2" key="1">
    <citation type="journal article" date="2020" name="Stud. Mycol.">
        <title>101 Dothideomycetes genomes: a test case for predicting lifestyles and emergence of pathogens.</title>
        <authorList>
            <person name="Haridas S."/>
            <person name="Albert R."/>
            <person name="Binder M."/>
            <person name="Bloem J."/>
            <person name="Labutti K."/>
            <person name="Salamov A."/>
            <person name="Andreopoulos B."/>
            <person name="Baker S."/>
            <person name="Barry K."/>
            <person name="Bills G."/>
            <person name="Bluhm B."/>
            <person name="Cannon C."/>
            <person name="Castanera R."/>
            <person name="Culley D."/>
            <person name="Daum C."/>
            <person name="Ezra D."/>
            <person name="Gonzalez J."/>
            <person name="Henrissat B."/>
            <person name="Kuo A."/>
            <person name="Liang C."/>
            <person name="Lipzen A."/>
            <person name="Lutzoni F."/>
            <person name="Magnuson J."/>
            <person name="Mondo S."/>
            <person name="Nolan M."/>
            <person name="Ohm R."/>
            <person name="Pangilinan J."/>
            <person name="Park H.-J."/>
            <person name="Ramirez L."/>
            <person name="Alfaro M."/>
            <person name="Sun H."/>
            <person name="Tritt A."/>
            <person name="Yoshinaga Y."/>
            <person name="Zwiers L.-H."/>
            <person name="Turgeon B."/>
            <person name="Goodwin S."/>
            <person name="Spatafora J."/>
            <person name="Crous P."/>
            <person name="Grigoriev I."/>
        </authorList>
    </citation>
    <scope>NUCLEOTIDE SEQUENCE</scope>
    <source>
        <strain evidence="2">CBS 110217</strain>
    </source>
</reference>
<evidence type="ECO:0000313" key="3">
    <source>
        <dbReference type="Proteomes" id="UP000799777"/>
    </source>
</evidence>
<feature type="region of interest" description="Disordered" evidence="1">
    <location>
        <begin position="110"/>
        <end position="149"/>
    </location>
</feature>
<comment type="caution">
    <text evidence="2">The sequence shown here is derived from an EMBL/GenBank/DDBJ whole genome shotgun (WGS) entry which is preliminary data.</text>
</comment>
<feature type="region of interest" description="Disordered" evidence="1">
    <location>
        <begin position="162"/>
        <end position="189"/>
    </location>
</feature>
<dbReference type="OrthoDB" id="5345625at2759"/>
<accession>A0A9P4LM63</accession>
<dbReference type="Proteomes" id="UP000799777">
    <property type="component" value="Unassembled WGS sequence"/>
</dbReference>
<dbReference type="EMBL" id="ML978202">
    <property type="protein sequence ID" value="KAF2029342.1"/>
    <property type="molecule type" value="Genomic_DNA"/>
</dbReference>
<feature type="region of interest" description="Disordered" evidence="1">
    <location>
        <begin position="1"/>
        <end position="71"/>
    </location>
</feature>
<keyword evidence="3" id="KW-1185">Reference proteome</keyword>
<feature type="compositionally biased region" description="Polar residues" evidence="1">
    <location>
        <begin position="22"/>
        <end position="38"/>
    </location>
</feature>
<proteinExistence type="predicted"/>
<evidence type="ECO:0000256" key="1">
    <source>
        <dbReference type="SAM" id="MobiDB-lite"/>
    </source>
</evidence>
<evidence type="ECO:0000313" key="2">
    <source>
        <dbReference type="EMBL" id="KAF2029342.1"/>
    </source>
</evidence>
<feature type="compositionally biased region" description="Polar residues" evidence="1">
    <location>
        <begin position="1"/>
        <end position="10"/>
    </location>
</feature>
<dbReference type="AlphaFoldDB" id="A0A9P4LM63"/>
<protein>
    <submittedName>
        <fullName evidence="2">Uncharacterized protein</fullName>
    </submittedName>
</protein>
<sequence>MATQHSPTKTLSRRALGDLTPKSINSPTAQTRNVNSSEAIRPRSPLKKVTSHIPSLFTDKENLPAPEVLPQGKKRGIEEVEEVERPSYAKMLARGRDESLWNSGMRLTTTAIQQHTENNPVGLTDPGSPTERNTPTPEPEAIQDSQKSNQSFSDFLNYELCASQKSDHAPTEHAPTSAPTAAPVENKRKSRAELLRTRLKFGLYKVKTNQASKSAMDIISTFEAGASSDAFASSSTAMTSSAESLSASEVPNITISSPRRSEPVFVKANLDPFRPIGKLGQPPVQFDIPKDGTQISTHIVESYDLSSSPPGLPLPQSISPQQLMSPIKQTRLGEYDDADIEEGATAAHRRLQRLKDQSYYEGDLTSSAVKGNAAVGLLELMHSRR</sequence>
<gene>
    <name evidence="2" type="ORF">EK21DRAFT_113071</name>
</gene>
<name>A0A9P4LM63_9PLEO</name>
<organism evidence="2 3">
    <name type="scientific">Setomelanomma holmii</name>
    <dbReference type="NCBI Taxonomy" id="210430"/>
    <lineage>
        <taxon>Eukaryota</taxon>
        <taxon>Fungi</taxon>
        <taxon>Dikarya</taxon>
        <taxon>Ascomycota</taxon>
        <taxon>Pezizomycotina</taxon>
        <taxon>Dothideomycetes</taxon>
        <taxon>Pleosporomycetidae</taxon>
        <taxon>Pleosporales</taxon>
        <taxon>Pleosporineae</taxon>
        <taxon>Phaeosphaeriaceae</taxon>
        <taxon>Setomelanomma</taxon>
    </lineage>
</organism>